<keyword evidence="3 4" id="KW-0862">Zinc</keyword>
<comment type="similarity">
    <text evidence="4">Belongs to the SprT family.</text>
</comment>
<evidence type="ECO:0000313" key="6">
    <source>
        <dbReference type="EMBL" id="OEH81395.1"/>
    </source>
</evidence>
<feature type="active site" evidence="4">
    <location>
        <position position="69"/>
    </location>
</feature>
<dbReference type="GO" id="GO:0005737">
    <property type="term" value="C:cytoplasm"/>
    <property type="evidence" value="ECO:0007669"/>
    <property type="project" value="UniProtKB-SubCell"/>
</dbReference>
<dbReference type="Proteomes" id="UP000095256">
    <property type="component" value="Unassembled WGS sequence"/>
</dbReference>
<dbReference type="OrthoDB" id="9799909at2"/>
<protein>
    <recommendedName>
        <fullName evidence="4">Protein SprT-like</fullName>
    </recommendedName>
</protein>
<gene>
    <name evidence="6" type="ORF">BCR26_16740</name>
</gene>
<name>A0A1E5KU33_9ENTE</name>
<proteinExistence type="inferred from homology"/>
<keyword evidence="2 4" id="KW-0479">Metal-binding</keyword>
<feature type="binding site" evidence="4">
    <location>
        <position position="72"/>
    </location>
    <ligand>
        <name>Zn(2+)</name>
        <dbReference type="ChEBI" id="CHEBI:29105"/>
    </ligand>
</feature>
<comment type="subcellular location">
    <subcellularLocation>
        <location evidence="4">Cytoplasm</location>
    </subcellularLocation>
</comment>
<dbReference type="InterPro" id="IPR035240">
    <property type="entry name" value="SprT_Zn_ribbon"/>
</dbReference>
<dbReference type="EMBL" id="MIEK01000048">
    <property type="protein sequence ID" value="OEH81395.1"/>
    <property type="molecule type" value="Genomic_DNA"/>
</dbReference>
<organism evidence="6 7">
    <name type="scientific">Enterococcus rivorum</name>
    <dbReference type="NCBI Taxonomy" id="762845"/>
    <lineage>
        <taxon>Bacteria</taxon>
        <taxon>Bacillati</taxon>
        <taxon>Bacillota</taxon>
        <taxon>Bacilli</taxon>
        <taxon>Lactobacillales</taxon>
        <taxon>Enterococcaceae</taxon>
        <taxon>Enterococcus</taxon>
    </lineage>
</organism>
<dbReference type="HAMAP" id="MF_00745">
    <property type="entry name" value="SprT_like"/>
    <property type="match status" value="1"/>
</dbReference>
<dbReference type="STRING" id="762845.BCR26_16740"/>
<dbReference type="Gene3D" id="3.30.2010.10">
    <property type="entry name" value="Metalloproteases ('zincins'), catalytic domain"/>
    <property type="match status" value="1"/>
</dbReference>
<feature type="domain" description="SprT-like" evidence="5">
    <location>
        <begin position="5"/>
        <end position="148"/>
    </location>
</feature>
<evidence type="ECO:0000256" key="3">
    <source>
        <dbReference type="ARBA" id="ARBA00022833"/>
    </source>
</evidence>
<dbReference type="InterPro" id="IPR023524">
    <property type="entry name" value="Uncharacterised_SprT-like"/>
</dbReference>
<evidence type="ECO:0000256" key="1">
    <source>
        <dbReference type="ARBA" id="ARBA00022490"/>
    </source>
</evidence>
<keyword evidence="7" id="KW-1185">Reference proteome</keyword>
<sequence>MISEKELQSLVETISFNFFKKKFTHRAYFNSRLRTTGGRYHLSSHNIDFNPRVMECYGQEELIKVIKHELCHYHLHLEGKGYQHKDQDFKQLLIETGGSRYVQSLTDEKKQTYRQYQCVNCQTVLLRKRRVDTKKYVCGKCHGKLKEIEKLVQ</sequence>
<dbReference type="InterPro" id="IPR006640">
    <property type="entry name" value="SprT-like_domain"/>
</dbReference>
<dbReference type="GO" id="GO:0006950">
    <property type="term" value="P:response to stress"/>
    <property type="evidence" value="ECO:0007669"/>
    <property type="project" value="UniProtKB-ARBA"/>
</dbReference>
<reference evidence="6 7" key="1">
    <citation type="submission" date="2016-09" db="EMBL/GenBank/DDBJ databases">
        <authorList>
            <person name="Capua I."/>
            <person name="De Benedictis P."/>
            <person name="Joannis T."/>
            <person name="Lombin L.H."/>
            <person name="Cattoli G."/>
        </authorList>
    </citation>
    <scope>NUCLEOTIDE SEQUENCE [LARGE SCALE GENOMIC DNA]</scope>
    <source>
        <strain evidence="6 7">LMG 25899</strain>
    </source>
</reference>
<comment type="cofactor">
    <cofactor evidence="4">
        <name>Zn(2+)</name>
        <dbReference type="ChEBI" id="CHEBI:29105"/>
    </cofactor>
    <text evidence="4">Binds 1 zinc ion.</text>
</comment>
<evidence type="ECO:0000259" key="5">
    <source>
        <dbReference type="SMART" id="SM00731"/>
    </source>
</evidence>
<dbReference type="NCBIfam" id="NF003339">
    <property type="entry name" value="PRK04351.1"/>
    <property type="match status" value="1"/>
</dbReference>
<dbReference type="Pfam" id="PF10263">
    <property type="entry name" value="SprT-like"/>
    <property type="match status" value="1"/>
</dbReference>
<dbReference type="Pfam" id="PF17283">
    <property type="entry name" value="Zn_ribbon_SprT"/>
    <property type="match status" value="1"/>
</dbReference>
<feature type="binding site" evidence="4">
    <location>
        <position position="68"/>
    </location>
    <ligand>
        <name>Zn(2+)</name>
        <dbReference type="ChEBI" id="CHEBI:29105"/>
    </ligand>
</feature>
<evidence type="ECO:0000256" key="4">
    <source>
        <dbReference type="HAMAP-Rule" id="MF_00745"/>
    </source>
</evidence>
<comment type="caution">
    <text evidence="6">The sequence shown here is derived from an EMBL/GenBank/DDBJ whole genome shotgun (WGS) entry which is preliminary data.</text>
</comment>
<keyword evidence="1 4" id="KW-0963">Cytoplasm</keyword>
<evidence type="ECO:0000256" key="2">
    <source>
        <dbReference type="ARBA" id="ARBA00022723"/>
    </source>
</evidence>
<accession>A0A1E5KU33</accession>
<dbReference type="SMART" id="SM00731">
    <property type="entry name" value="SprT"/>
    <property type="match status" value="1"/>
</dbReference>
<dbReference type="GO" id="GO:0008270">
    <property type="term" value="F:zinc ion binding"/>
    <property type="evidence" value="ECO:0007669"/>
    <property type="project" value="UniProtKB-UniRule"/>
</dbReference>
<dbReference type="AlphaFoldDB" id="A0A1E5KU33"/>
<evidence type="ECO:0000313" key="7">
    <source>
        <dbReference type="Proteomes" id="UP000095256"/>
    </source>
</evidence>